<name>A0A9D9HGF5_9SPIR</name>
<dbReference type="InterPro" id="IPR036465">
    <property type="entry name" value="vWFA_dom_sf"/>
</dbReference>
<dbReference type="PROSITE" id="PS50234">
    <property type="entry name" value="VWFA"/>
    <property type="match status" value="1"/>
</dbReference>
<evidence type="ECO:0000256" key="3">
    <source>
        <dbReference type="ARBA" id="ARBA00022729"/>
    </source>
</evidence>
<evidence type="ECO:0000256" key="2">
    <source>
        <dbReference type="ARBA" id="ARBA00022525"/>
    </source>
</evidence>
<sequence length="385" mass="43012">MKKKSVPGKILISVLCFFAAGFAGAQDLSVLPEDIRIIQSPEGGYRLFIRKKPDIASVLITETTRDPAMQADNYTYRTERFNTVNGSERRILDGRFLDENPENEGLYFLTDSTPAADPEFGEAFQIWIPYILQYGFPGTRHGEVQVLDGTFLNIRAFAKPYADYSGAFQDNPYRLKVTQRPVEREPEEDLSIYMSDTVRTFSDLASASGGSVRYAAGPEEIVPAVREILSNEPPEGLDVVFALDATESMKNDIREIRKSIPPLLEEILPADKPWRVALVLYKDYFEDFTVKTACGFTGDMQTFSRALKNFAVQGGRDIPEAVYEAVDCALDLPWNENADRVVILIGDAPAHPRPRGKVTRESVEAKAAARNVRVEAIILPHGETY</sequence>
<gene>
    <name evidence="6" type="ORF">IAA96_02420</name>
</gene>
<evidence type="ECO:0000259" key="5">
    <source>
        <dbReference type="PROSITE" id="PS50234"/>
    </source>
</evidence>
<keyword evidence="2" id="KW-0964">Secreted</keyword>
<comment type="subcellular location">
    <subcellularLocation>
        <location evidence="1">Secreted</location>
    </subcellularLocation>
</comment>
<proteinExistence type="predicted"/>
<dbReference type="Pfam" id="PF25106">
    <property type="entry name" value="VWA_4"/>
    <property type="match status" value="1"/>
</dbReference>
<dbReference type="PANTHER" id="PTHR47763">
    <property type="entry name" value="ALPHA-PROTEIN KINASE VWKA"/>
    <property type="match status" value="1"/>
</dbReference>
<feature type="domain" description="VWFA" evidence="5">
    <location>
        <begin position="238"/>
        <end position="385"/>
    </location>
</feature>
<dbReference type="InterPro" id="IPR052969">
    <property type="entry name" value="Thr-specific_kinase-like"/>
</dbReference>
<dbReference type="InterPro" id="IPR056861">
    <property type="entry name" value="HMCN1-like_VWA"/>
</dbReference>
<evidence type="ECO:0000256" key="1">
    <source>
        <dbReference type="ARBA" id="ARBA00004613"/>
    </source>
</evidence>
<accession>A0A9D9HGF5</accession>
<dbReference type="CDD" id="cd00198">
    <property type="entry name" value="vWFA"/>
    <property type="match status" value="1"/>
</dbReference>
<reference evidence="6" key="1">
    <citation type="submission" date="2020-10" db="EMBL/GenBank/DDBJ databases">
        <authorList>
            <person name="Gilroy R."/>
        </authorList>
    </citation>
    <scope>NUCLEOTIDE SEQUENCE</scope>
    <source>
        <strain evidence="6">B3-4054</strain>
    </source>
</reference>
<dbReference type="AlphaFoldDB" id="A0A9D9HGF5"/>
<dbReference type="InterPro" id="IPR002035">
    <property type="entry name" value="VWF_A"/>
</dbReference>
<dbReference type="Gene3D" id="3.40.50.410">
    <property type="entry name" value="von Willebrand factor, type A domain"/>
    <property type="match status" value="1"/>
</dbReference>
<dbReference type="Proteomes" id="UP000823616">
    <property type="component" value="Unassembled WGS sequence"/>
</dbReference>
<comment type="caution">
    <text evidence="6">The sequence shown here is derived from an EMBL/GenBank/DDBJ whole genome shotgun (WGS) entry which is preliminary data.</text>
</comment>
<dbReference type="PANTHER" id="PTHR47763:SF1">
    <property type="entry name" value="DUF659 DOMAIN-CONTAINING PROTEIN"/>
    <property type="match status" value="1"/>
</dbReference>
<reference evidence="6" key="2">
    <citation type="journal article" date="2021" name="PeerJ">
        <title>Extensive microbial diversity within the chicken gut microbiome revealed by metagenomics and culture.</title>
        <authorList>
            <person name="Gilroy R."/>
            <person name="Ravi A."/>
            <person name="Getino M."/>
            <person name="Pursley I."/>
            <person name="Horton D.L."/>
            <person name="Alikhan N.F."/>
            <person name="Baker D."/>
            <person name="Gharbi K."/>
            <person name="Hall N."/>
            <person name="Watson M."/>
            <person name="Adriaenssens E.M."/>
            <person name="Foster-Nyarko E."/>
            <person name="Jarju S."/>
            <person name="Secka A."/>
            <person name="Antonio M."/>
            <person name="Oren A."/>
            <person name="Chaudhuri R.R."/>
            <person name="La Ragione R."/>
            <person name="Hildebrand F."/>
            <person name="Pallen M.J."/>
        </authorList>
    </citation>
    <scope>NUCLEOTIDE SEQUENCE</scope>
    <source>
        <strain evidence="6">B3-4054</strain>
    </source>
</reference>
<feature type="chain" id="PRO_5039458471" evidence="4">
    <location>
        <begin position="26"/>
        <end position="385"/>
    </location>
</feature>
<protein>
    <submittedName>
        <fullName evidence="6">VWA domain-containing protein</fullName>
    </submittedName>
</protein>
<evidence type="ECO:0000313" key="6">
    <source>
        <dbReference type="EMBL" id="MBO8449939.1"/>
    </source>
</evidence>
<dbReference type="SUPFAM" id="SSF53300">
    <property type="entry name" value="vWA-like"/>
    <property type="match status" value="1"/>
</dbReference>
<evidence type="ECO:0000256" key="4">
    <source>
        <dbReference type="SAM" id="SignalP"/>
    </source>
</evidence>
<evidence type="ECO:0000313" key="7">
    <source>
        <dbReference type="Proteomes" id="UP000823616"/>
    </source>
</evidence>
<dbReference type="GO" id="GO:0004674">
    <property type="term" value="F:protein serine/threonine kinase activity"/>
    <property type="evidence" value="ECO:0007669"/>
    <property type="project" value="TreeGrafter"/>
</dbReference>
<organism evidence="6 7">
    <name type="scientific">Candidatus Avitreponema avistercoris</name>
    <dbReference type="NCBI Taxonomy" id="2840705"/>
    <lineage>
        <taxon>Bacteria</taxon>
        <taxon>Pseudomonadati</taxon>
        <taxon>Spirochaetota</taxon>
        <taxon>Spirochaetia</taxon>
        <taxon>Spirochaetales</taxon>
        <taxon>Candidatus Avitreponema</taxon>
    </lineage>
</organism>
<keyword evidence="3 4" id="KW-0732">Signal</keyword>
<dbReference type="GO" id="GO:0005737">
    <property type="term" value="C:cytoplasm"/>
    <property type="evidence" value="ECO:0007669"/>
    <property type="project" value="TreeGrafter"/>
</dbReference>
<feature type="signal peptide" evidence="4">
    <location>
        <begin position="1"/>
        <end position="25"/>
    </location>
</feature>
<dbReference type="EMBL" id="JADIMS010000040">
    <property type="protein sequence ID" value="MBO8449939.1"/>
    <property type="molecule type" value="Genomic_DNA"/>
</dbReference>